<evidence type="ECO:0000256" key="1">
    <source>
        <dbReference type="ARBA" id="ARBA00004173"/>
    </source>
</evidence>
<evidence type="ECO:0000256" key="3">
    <source>
        <dbReference type="ARBA" id="ARBA00022946"/>
    </source>
</evidence>
<name>A0A286XG26_CAVPO</name>
<comment type="similarity">
    <text evidence="2">Belongs to the mitochondrion-specific ribosomal protein mS26 family.</text>
</comment>
<evidence type="ECO:0000256" key="9">
    <source>
        <dbReference type="SAM" id="Coils"/>
    </source>
</evidence>
<comment type="subcellular location">
    <subcellularLocation>
        <location evidence="1">Mitochondrion</location>
    </subcellularLocation>
</comment>
<keyword evidence="5" id="KW-0496">Mitochondrion</keyword>
<dbReference type="GeneID" id="100716289"/>
<evidence type="ECO:0000256" key="7">
    <source>
        <dbReference type="ARBA" id="ARBA00035138"/>
    </source>
</evidence>
<feature type="region of interest" description="Disordered" evidence="10">
    <location>
        <begin position="1"/>
        <end position="30"/>
    </location>
</feature>
<dbReference type="FunCoup" id="A0A286XG26">
    <property type="interactions" value="1362"/>
</dbReference>
<dbReference type="PANTHER" id="PTHR21035:SF2">
    <property type="entry name" value="SMALL RIBOSOMAL SUBUNIT PROTEIN MS26"/>
    <property type="match status" value="1"/>
</dbReference>
<dbReference type="OrthoDB" id="5988811at2759"/>
<dbReference type="GO" id="GO:0005763">
    <property type="term" value="C:mitochondrial small ribosomal subunit"/>
    <property type="evidence" value="ECO:0007669"/>
    <property type="project" value="InterPro"/>
</dbReference>
<dbReference type="OMA" id="AWVQLKE"/>
<dbReference type="KEGG" id="cpoc:100716289"/>
<protein>
    <recommendedName>
        <fullName evidence="7">Small ribosomal subunit protein mS26</fullName>
    </recommendedName>
    <alternativeName>
        <fullName evidence="8">28S ribosomal protein S26, mitochondrial</fullName>
    </alternativeName>
</protein>
<evidence type="ECO:0000256" key="5">
    <source>
        <dbReference type="ARBA" id="ARBA00023128"/>
    </source>
</evidence>
<dbReference type="PANTHER" id="PTHR21035">
    <property type="entry name" value="28S RIBOSOMAL PROTEIN S26, MITOCHONDRIAL"/>
    <property type="match status" value="1"/>
</dbReference>
<feature type="coiled-coil region" evidence="9">
    <location>
        <begin position="186"/>
        <end position="213"/>
    </location>
</feature>
<dbReference type="GO" id="GO:0005654">
    <property type="term" value="C:nucleoplasm"/>
    <property type="evidence" value="ECO:0007669"/>
    <property type="project" value="Ensembl"/>
</dbReference>
<proteinExistence type="inferred from homology"/>
<dbReference type="VEuPathDB" id="HostDB:ENSCPOG00000037912"/>
<accession>A0A286XG26</accession>
<dbReference type="eggNOG" id="KOG4691">
    <property type="taxonomic scope" value="Eukaryota"/>
</dbReference>
<keyword evidence="3" id="KW-0809">Transit peptide</keyword>
<sequence>MGGTSGEPRAGRDTMHYRSHGAPRLLPGQGGVEQRRRLGAHAAMLRTLSALGAGAPCRPLTVLLIPARERKTRHDPPAKSKVGRVKTPPAVDPAEFFVLTERYRLYRQIVRALRLEFVAEVRSKLHEARAGVLAERKALEEAAEHRELMAWNRAENRRLHELRIERLQREAREREQWHTEERARRALEEQARMRLREQEVQQLQEEAKNFITRENLEARVEEALDSPKNYNWAITREGLVVRPQQKGS</sequence>
<evidence type="ECO:0000313" key="12">
    <source>
        <dbReference type="Proteomes" id="UP000005447"/>
    </source>
</evidence>
<evidence type="ECO:0000256" key="10">
    <source>
        <dbReference type="SAM" id="MobiDB-lite"/>
    </source>
</evidence>
<evidence type="ECO:0000256" key="4">
    <source>
        <dbReference type="ARBA" id="ARBA00022980"/>
    </source>
</evidence>
<keyword evidence="9" id="KW-0175">Coiled coil</keyword>
<reference evidence="11" key="3">
    <citation type="submission" date="2025-09" db="UniProtKB">
        <authorList>
            <consortium name="Ensembl"/>
        </authorList>
    </citation>
    <scope>IDENTIFICATION</scope>
    <source>
        <strain evidence="11">2N</strain>
    </source>
</reference>
<reference evidence="12" key="1">
    <citation type="journal article" date="2011" name="Nature">
        <title>A high-resolution map of human evolutionary constraint using 29 mammals.</title>
        <authorList>
            <person name="Lindblad-Toh K."/>
            <person name="Garber M."/>
            <person name="Zuk O."/>
            <person name="Lin M.F."/>
            <person name="Parker B.J."/>
            <person name="Washietl S."/>
            <person name="Kheradpour P."/>
            <person name="Ernst J."/>
            <person name="Jordan G."/>
            <person name="Mauceli E."/>
            <person name="Ward L.D."/>
            <person name="Lowe C.B."/>
            <person name="Holloway A.K."/>
            <person name="Clamp M."/>
            <person name="Gnerre S."/>
            <person name="Alfoldi J."/>
            <person name="Beal K."/>
            <person name="Chang J."/>
            <person name="Clawson H."/>
            <person name="Cuff J."/>
            <person name="Di Palma F."/>
            <person name="Fitzgerald S."/>
            <person name="Flicek P."/>
            <person name="Guttman M."/>
            <person name="Hubisz M.J."/>
            <person name="Jaffe D.B."/>
            <person name="Jungreis I."/>
            <person name="Kent W.J."/>
            <person name="Kostka D."/>
            <person name="Lara M."/>
            <person name="Martins A.L."/>
            <person name="Massingham T."/>
            <person name="Moltke I."/>
            <person name="Raney B.J."/>
            <person name="Rasmussen M.D."/>
            <person name="Robinson J."/>
            <person name="Stark A."/>
            <person name="Vilella A.J."/>
            <person name="Wen J."/>
            <person name="Xie X."/>
            <person name="Zody M.C."/>
            <person name="Baldwin J."/>
            <person name="Bloom T."/>
            <person name="Chin C.W."/>
            <person name="Heiman D."/>
            <person name="Nicol R."/>
            <person name="Nusbaum C."/>
            <person name="Young S."/>
            <person name="Wilkinson J."/>
            <person name="Worley K.C."/>
            <person name="Kovar C.L."/>
            <person name="Muzny D.M."/>
            <person name="Gibbs R.A."/>
            <person name="Cree A."/>
            <person name="Dihn H.H."/>
            <person name="Fowler G."/>
            <person name="Jhangiani S."/>
            <person name="Joshi V."/>
            <person name="Lee S."/>
            <person name="Lewis L.R."/>
            <person name="Nazareth L.V."/>
            <person name="Okwuonu G."/>
            <person name="Santibanez J."/>
            <person name="Warren W.C."/>
            <person name="Mardis E.R."/>
            <person name="Weinstock G.M."/>
            <person name="Wilson R.K."/>
            <person name="Delehaunty K."/>
            <person name="Dooling D."/>
            <person name="Fronik C."/>
            <person name="Fulton L."/>
            <person name="Fulton B."/>
            <person name="Graves T."/>
            <person name="Minx P."/>
            <person name="Sodergren E."/>
            <person name="Birney E."/>
            <person name="Margulies E.H."/>
            <person name="Herrero J."/>
            <person name="Green E.D."/>
            <person name="Haussler D."/>
            <person name="Siepel A."/>
            <person name="Goldman N."/>
            <person name="Pollard K.S."/>
            <person name="Pedersen J.S."/>
            <person name="Lander E.S."/>
            <person name="Kellis M."/>
        </authorList>
    </citation>
    <scope>NUCLEOTIDE SEQUENCE [LARGE SCALE GENOMIC DNA]</scope>
    <source>
        <strain evidence="12">2N</strain>
    </source>
</reference>
<keyword evidence="12" id="KW-1185">Reference proteome</keyword>
<dbReference type="STRING" id="10141.ENSCPOP00000024433"/>
<evidence type="ECO:0000256" key="2">
    <source>
        <dbReference type="ARBA" id="ARBA00009672"/>
    </source>
</evidence>
<evidence type="ECO:0000256" key="6">
    <source>
        <dbReference type="ARBA" id="ARBA00023274"/>
    </source>
</evidence>
<dbReference type="Bgee" id="ENSCPOG00000037912">
    <property type="expression patterns" value="Expressed in heart and 12 other cell types or tissues"/>
</dbReference>
<dbReference type="AlphaFoldDB" id="A0A286XG26"/>
<dbReference type="Pfam" id="PF14943">
    <property type="entry name" value="MRP-S26"/>
    <property type="match status" value="1"/>
</dbReference>
<dbReference type="Proteomes" id="UP000005447">
    <property type="component" value="Unassembled WGS sequence"/>
</dbReference>
<keyword evidence="6" id="KW-0687">Ribonucleoprotein</keyword>
<dbReference type="InterPro" id="IPR026140">
    <property type="entry name" value="Ribosomal_mS26"/>
</dbReference>
<gene>
    <name evidence="11" type="primary">MRPS26</name>
</gene>
<dbReference type="Ensembl" id="ENSCPOT00000043458.1">
    <property type="protein sequence ID" value="ENSCPOP00000024433.1"/>
    <property type="gene ID" value="ENSCPOG00000037912.1"/>
</dbReference>
<dbReference type="GeneTree" id="ENSGT00390000008453"/>
<reference evidence="11" key="2">
    <citation type="submission" date="2025-08" db="UniProtKB">
        <authorList>
            <consortium name="Ensembl"/>
        </authorList>
    </citation>
    <scope>IDENTIFICATION</scope>
    <source>
        <strain evidence="11">2N</strain>
    </source>
</reference>
<keyword evidence="4" id="KW-0689">Ribosomal protein</keyword>
<evidence type="ECO:0000256" key="8">
    <source>
        <dbReference type="ARBA" id="ARBA00035344"/>
    </source>
</evidence>
<dbReference type="InParanoid" id="A0A286XG26"/>
<evidence type="ECO:0000313" key="11">
    <source>
        <dbReference type="Ensembl" id="ENSCPOP00000024433.1"/>
    </source>
</evidence>
<dbReference type="EMBL" id="AAKN02012833">
    <property type="status" value="NOT_ANNOTATED_CDS"/>
    <property type="molecule type" value="Genomic_DNA"/>
</dbReference>
<dbReference type="CTD" id="64949"/>
<organism evidence="11 12">
    <name type="scientific">Cavia porcellus</name>
    <name type="common">Guinea pig</name>
    <dbReference type="NCBI Taxonomy" id="10141"/>
    <lineage>
        <taxon>Eukaryota</taxon>
        <taxon>Metazoa</taxon>
        <taxon>Chordata</taxon>
        <taxon>Craniata</taxon>
        <taxon>Vertebrata</taxon>
        <taxon>Euteleostomi</taxon>
        <taxon>Mammalia</taxon>
        <taxon>Eutheria</taxon>
        <taxon>Euarchontoglires</taxon>
        <taxon>Glires</taxon>
        <taxon>Rodentia</taxon>
        <taxon>Hystricomorpha</taxon>
        <taxon>Caviidae</taxon>
        <taxon>Cavia</taxon>
    </lineage>
</organism>